<dbReference type="InterPro" id="IPR014942">
    <property type="entry name" value="AbiEii"/>
</dbReference>
<evidence type="ECO:0000313" key="2">
    <source>
        <dbReference type="Proteomes" id="UP000229756"/>
    </source>
</evidence>
<protein>
    <recommendedName>
        <fullName evidence="3">Nucleotidyl transferase AbiEii/AbiGii toxin family protein</fullName>
    </recommendedName>
</protein>
<organism evidence="1 2">
    <name type="scientific">candidate division WWE3 bacterium CG_4_9_14_0_2_um_filter_35_11</name>
    <dbReference type="NCBI Taxonomy" id="1975077"/>
    <lineage>
        <taxon>Bacteria</taxon>
        <taxon>Katanobacteria</taxon>
    </lineage>
</organism>
<dbReference type="Proteomes" id="UP000229756">
    <property type="component" value="Unassembled WGS sequence"/>
</dbReference>
<accession>A0A2M8EKV7</accession>
<proteinExistence type="predicted"/>
<reference evidence="2" key="1">
    <citation type="submission" date="2017-09" db="EMBL/GenBank/DDBJ databases">
        <title>Depth-based differentiation of microbial function through sediment-hosted aquifers and enrichment of novel symbionts in the deep terrestrial subsurface.</title>
        <authorList>
            <person name="Probst A.J."/>
            <person name="Ladd B."/>
            <person name="Jarett J.K."/>
            <person name="Geller-Mcgrath D.E."/>
            <person name="Sieber C.M.K."/>
            <person name="Emerson J.B."/>
            <person name="Anantharaman K."/>
            <person name="Thomas B.C."/>
            <person name="Malmstrom R."/>
            <person name="Stieglmeier M."/>
            <person name="Klingl A."/>
            <person name="Woyke T."/>
            <person name="Ryan C.M."/>
            <person name="Banfield J.F."/>
        </authorList>
    </citation>
    <scope>NUCLEOTIDE SEQUENCE [LARGE SCALE GENOMIC DNA]</scope>
</reference>
<gene>
    <name evidence="1" type="ORF">CO058_03845</name>
</gene>
<sequence length="242" mass="28188">MQSFDINIHKTHLTNILLDIYKDNNLSKSLGFKGGTAAMFFYSLPRFSVDLDFDLTNKFGADSKETEIIIKRITSLLQNKYIIKDQSTKFNTLFWAVSYAEGTRQIKVEISTRDQPFNDYDMEPFYGVTIKLSQIRDIIAHKMTAISDRKSLANRDLFDTHFFLSSKYATDINYEIIKQKTGKTPDIFYMDLLNFLKNIDNKNLLDGLGELIDEKQKYWVKNSLLKELTGLIERQIDLKTWS</sequence>
<evidence type="ECO:0000313" key="1">
    <source>
        <dbReference type="EMBL" id="PJC23369.1"/>
    </source>
</evidence>
<dbReference type="EMBL" id="PFSJ01000027">
    <property type="protein sequence ID" value="PJC23369.1"/>
    <property type="molecule type" value="Genomic_DNA"/>
</dbReference>
<dbReference type="AlphaFoldDB" id="A0A2M8EKV7"/>
<dbReference type="Pfam" id="PF08843">
    <property type="entry name" value="AbiEii"/>
    <property type="match status" value="1"/>
</dbReference>
<comment type="caution">
    <text evidence="1">The sequence shown here is derived from an EMBL/GenBank/DDBJ whole genome shotgun (WGS) entry which is preliminary data.</text>
</comment>
<dbReference type="Gene3D" id="3.10.450.620">
    <property type="entry name" value="JHP933, nucleotidyltransferase-like core domain"/>
    <property type="match status" value="1"/>
</dbReference>
<evidence type="ECO:0008006" key="3">
    <source>
        <dbReference type="Google" id="ProtNLM"/>
    </source>
</evidence>
<name>A0A2M8EKV7_UNCKA</name>